<reference evidence="1" key="1">
    <citation type="submission" date="2022-04" db="EMBL/GenBank/DDBJ databases">
        <title>Hymenobacter sp. isolated from the air.</title>
        <authorList>
            <person name="Won M."/>
            <person name="Lee C.-M."/>
            <person name="Woen H.-Y."/>
            <person name="Kwon S.-W."/>
        </authorList>
    </citation>
    <scope>NUCLEOTIDE SEQUENCE</scope>
    <source>
        <strain evidence="1">5420S-77</strain>
    </source>
</reference>
<dbReference type="Gene3D" id="3.40.50.1000">
    <property type="entry name" value="HAD superfamily/HAD-like"/>
    <property type="match status" value="1"/>
</dbReference>
<evidence type="ECO:0000313" key="1">
    <source>
        <dbReference type="EMBL" id="UOQ65839.1"/>
    </source>
</evidence>
<dbReference type="SUPFAM" id="SSF56784">
    <property type="entry name" value="HAD-like"/>
    <property type="match status" value="1"/>
</dbReference>
<sequence>MADSPQITTIVFDLGGVLIDWNPRYLYRKLFTDEQEMNTFLETVTTPDWNEEQDAGRSIADATAFLVAKHPEHREMIEHFYGRWSEMLGGAIQGTVDILTELRDSGRYRLYALTNWSAETFPIALEQFEFLHWFEGIVVSGVEKSRKPFPDFYHLLLTRYHIDPQQAVFIDDNERNILAAQAVGLHTVHFHSPEQLRTELQTYEVLP</sequence>
<gene>
    <name evidence="1" type="ORF">MUN86_20305</name>
</gene>
<dbReference type="SFLD" id="SFLDS00003">
    <property type="entry name" value="Haloacid_Dehalogenase"/>
    <property type="match status" value="1"/>
</dbReference>
<dbReference type="SFLD" id="SFLDG01129">
    <property type="entry name" value="C1.5:_HAD__Beta-PGM__Phosphata"/>
    <property type="match status" value="1"/>
</dbReference>
<accession>A0ABY4G5E2</accession>
<dbReference type="InterPro" id="IPR006439">
    <property type="entry name" value="HAD-SF_hydro_IA"/>
</dbReference>
<dbReference type="InterPro" id="IPR023214">
    <property type="entry name" value="HAD_sf"/>
</dbReference>
<evidence type="ECO:0000313" key="2">
    <source>
        <dbReference type="Proteomes" id="UP000830401"/>
    </source>
</evidence>
<dbReference type="EMBL" id="CP095061">
    <property type="protein sequence ID" value="UOQ65839.1"/>
    <property type="molecule type" value="Genomic_DNA"/>
</dbReference>
<name>A0ABY4G5E2_9BACT</name>
<dbReference type="PANTHER" id="PTHR43611">
    <property type="entry name" value="ALPHA-D-GLUCOSE 1-PHOSPHATE PHOSPHATASE"/>
    <property type="match status" value="1"/>
</dbReference>
<dbReference type="PRINTS" id="PR00413">
    <property type="entry name" value="HADHALOGNASE"/>
</dbReference>
<proteinExistence type="predicted"/>
<dbReference type="PANTHER" id="PTHR43611:SF3">
    <property type="entry name" value="FLAVIN MONONUCLEOTIDE HYDROLASE 1, CHLOROPLATIC"/>
    <property type="match status" value="1"/>
</dbReference>
<dbReference type="RefSeq" id="WP_245119820.1">
    <property type="nucleotide sequence ID" value="NZ_CP095061.1"/>
</dbReference>
<dbReference type="CDD" id="cd02603">
    <property type="entry name" value="HAD_sEH-N_like"/>
    <property type="match status" value="1"/>
</dbReference>
<dbReference type="Pfam" id="PF00702">
    <property type="entry name" value="Hydrolase"/>
    <property type="match status" value="1"/>
</dbReference>
<organism evidence="1 2">
    <name type="scientific">Hymenobacter volaticus</name>
    <dbReference type="NCBI Taxonomy" id="2932254"/>
    <lineage>
        <taxon>Bacteria</taxon>
        <taxon>Pseudomonadati</taxon>
        <taxon>Bacteroidota</taxon>
        <taxon>Cytophagia</taxon>
        <taxon>Cytophagales</taxon>
        <taxon>Hymenobacteraceae</taxon>
        <taxon>Hymenobacter</taxon>
    </lineage>
</organism>
<dbReference type="NCBIfam" id="TIGR01509">
    <property type="entry name" value="HAD-SF-IA-v3"/>
    <property type="match status" value="1"/>
</dbReference>
<keyword evidence="2" id="KW-1185">Reference proteome</keyword>
<dbReference type="Proteomes" id="UP000830401">
    <property type="component" value="Chromosome"/>
</dbReference>
<protein>
    <submittedName>
        <fullName evidence="1">HAD family phosphatase</fullName>
    </submittedName>
</protein>
<dbReference type="InterPro" id="IPR036412">
    <property type="entry name" value="HAD-like_sf"/>
</dbReference>